<dbReference type="EMBL" id="CACSIO010000002">
    <property type="protein sequence ID" value="CAA0091823.1"/>
    <property type="molecule type" value="Genomic_DNA"/>
</dbReference>
<gene>
    <name evidence="2" type="ORF">OPDIPICF_03720</name>
</gene>
<dbReference type="InterPro" id="IPR001279">
    <property type="entry name" value="Metallo-B-lactamas"/>
</dbReference>
<name>A0A5S9NNA9_9GAMM</name>
<dbReference type="InterPro" id="IPR036866">
    <property type="entry name" value="RibonucZ/Hydroxyglut_hydro"/>
</dbReference>
<protein>
    <recommendedName>
        <fullName evidence="1">Metallo-beta-lactamase domain-containing protein</fullName>
    </recommendedName>
</protein>
<dbReference type="Proteomes" id="UP000441399">
    <property type="component" value="Unassembled WGS sequence"/>
</dbReference>
<dbReference type="PANTHER" id="PTHR43041:SF1">
    <property type="entry name" value="METALLO-BETA-LACTAMASE DOMAIN-CONTAINING PROTEIN"/>
    <property type="match status" value="1"/>
</dbReference>
<keyword evidence="3" id="KW-1185">Reference proteome</keyword>
<proteinExistence type="predicted"/>
<evidence type="ECO:0000259" key="1">
    <source>
        <dbReference type="SMART" id="SM00849"/>
    </source>
</evidence>
<dbReference type="Gene3D" id="3.60.15.10">
    <property type="entry name" value="Ribonuclease Z/Hydroxyacylglutathione hydrolase-like"/>
    <property type="match status" value="1"/>
</dbReference>
<accession>A0A5S9NNA9</accession>
<dbReference type="OrthoDB" id="9768433at2"/>
<dbReference type="CDD" id="cd07709">
    <property type="entry name" value="flavodiiron_proteins_MBL-fold"/>
    <property type="match status" value="1"/>
</dbReference>
<organism evidence="2 3">
    <name type="scientific">BD1-7 clade bacterium</name>
    <dbReference type="NCBI Taxonomy" id="2029982"/>
    <lineage>
        <taxon>Bacteria</taxon>
        <taxon>Pseudomonadati</taxon>
        <taxon>Pseudomonadota</taxon>
        <taxon>Gammaproteobacteria</taxon>
        <taxon>Cellvibrionales</taxon>
        <taxon>Spongiibacteraceae</taxon>
        <taxon>BD1-7 clade</taxon>
    </lineage>
</organism>
<dbReference type="AlphaFoldDB" id="A0A5S9NNA9"/>
<evidence type="ECO:0000313" key="3">
    <source>
        <dbReference type="Proteomes" id="UP000441399"/>
    </source>
</evidence>
<dbReference type="Pfam" id="PF19583">
    <property type="entry name" value="ODP"/>
    <property type="match status" value="1"/>
</dbReference>
<evidence type="ECO:0000313" key="2">
    <source>
        <dbReference type="EMBL" id="CAA0091823.1"/>
    </source>
</evidence>
<dbReference type="InterPro" id="IPR045761">
    <property type="entry name" value="ODP_dom"/>
</dbReference>
<dbReference type="SUPFAM" id="SSF56281">
    <property type="entry name" value="Metallo-hydrolase/oxidoreductase"/>
    <property type="match status" value="1"/>
</dbReference>
<feature type="domain" description="Metallo-beta-lactamase" evidence="1">
    <location>
        <begin position="33"/>
        <end position="231"/>
    </location>
</feature>
<reference evidence="2 3" key="1">
    <citation type="submission" date="2019-11" db="EMBL/GenBank/DDBJ databases">
        <authorList>
            <person name="Holert J."/>
        </authorList>
    </citation>
    <scope>NUCLEOTIDE SEQUENCE [LARGE SCALE GENOMIC DNA]</scope>
    <source>
        <strain evidence="2">SB11_3</strain>
    </source>
</reference>
<dbReference type="PANTHER" id="PTHR43041">
    <property type="entry name" value="HYDROLASE, METALLO-BETA-LACTAMASE SUPERFAMILY"/>
    <property type="match status" value="1"/>
</dbReference>
<dbReference type="SMART" id="SM00849">
    <property type="entry name" value="Lactamase_B"/>
    <property type="match status" value="1"/>
</dbReference>
<sequence>MPLILEDDATILYEKDGHTCIAFTHLVAGHGIQANQFLIIDEGRAALIDPGGDLTYTPLSIELSKRVDVGHLDYIFASHQDPDIIASLPRWIMHTDCKIVTSKLWSRFLPHLASTFVTNRINSNIEERIISVPDQGTCIDFGRSEIKVVPAHFLHSVGNFQFYDPVSKILFSGDMGASLVDDDANQPVTDFKAHIPHMEGFHQRYMASNKACRLWANMVSSMDVEMIVPQHGSPFIGKPMVDDFLKWISALPCGLDIMTEQDFRCP</sequence>